<protein>
    <submittedName>
        <fullName evidence="1">Uncharacterized protein</fullName>
    </submittedName>
</protein>
<gene>
    <name evidence="1" type="ORF">HY912_01425</name>
</gene>
<name>A0A9D6YYV2_9BACT</name>
<accession>A0A9D6YYV2</accession>
<evidence type="ECO:0000313" key="1">
    <source>
        <dbReference type="EMBL" id="MBI5248128.1"/>
    </source>
</evidence>
<proteinExistence type="predicted"/>
<dbReference type="AlphaFoldDB" id="A0A9D6YYV2"/>
<sequence length="264" mass="30037">MQDTLLAPISQHGKRVVDLLKTDRQEASQLMESLSREEQISIVSHQASKDPRAAQELLFLLDDNKSRDIVEGIGDRTLFRIMKSQSSTHIGVLTLVNPDRVQSILDLDQELFSTKGVTDPQTAYHWMVSFLEEDDATFSQLLSRLDIRVVASAFQDKIVRPSAKSGEADDEEGGTFPADFMVKLDRNELKPDDLEVSDEETLDILTRIYLTDEAYFIDLISIMLREEDLKTRSAEEAFDRIQQQVGDMSEFTEEADEMFIPLDE</sequence>
<reference evidence="1" key="1">
    <citation type="submission" date="2020-07" db="EMBL/GenBank/DDBJ databases">
        <title>Huge and variable diversity of episymbiotic CPR bacteria and DPANN archaea in groundwater ecosystems.</title>
        <authorList>
            <person name="He C.Y."/>
            <person name="Keren R."/>
            <person name="Whittaker M."/>
            <person name="Farag I.F."/>
            <person name="Doudna J."/>
            <person name="Cate J.H.D."/>
            <person name="Banfield J.F."/>
        </authorList>
    </citation>
    <scope>NUCLEOTIDE SEQUENCE</scope>
    <source>
        <strain evidence="1">NC_groundwater_1664_Pr3_B-0.1um_52_9</strain>
    </source>
</reference>
<comment type="caution">
    <text evidence="1">The sequence shown here is derived from an EMBL/GenBank/DDBJ whole genome shotgun (WGS) entry which is preliminary data.</text>
</comment>
<dbReference type="Proteomes" id="UP000807825">
    <property type="component" value="Unassembled WGS sequence"/>
</dbReference>
<organism evidence="1 2">
    <name type="scientific">Desulfomonile tiedjei</name>
    <dbReference type="NCBI Taxonomy" id="2358"/>
    <lineage>
        <taxon>Bacteria</taxon>
        <taxon>Pseudomonadati</taxon>
        <taxon>Thermodesulfobacteriota</taxon>
        <taxon>Desulfomonilia</taxon>
        <taxon>Desulfomonilales</taxon>
        <taxon>Desulfomonilaceae</taxon>
        <taxon>Desulfomonile</taxon>
    </lineage>
</organism>
<evidence type="ECO:0000313" key="2">
    <source>
        <dbReference type="Proteomes" id="UP000807825"/>
    </source>
</evidence>
<dbReference type="EMBL" id="JACRDE010000044">
    <property type="protein sequence ID" value="MBI5248128.1"/>
    <property type="molecule type" value="Genomic_DNA"/>
</dbReference>